<dbReference type="GO" id="GO:0006417">
    <property type="term" value="P:regulation of translation"/>
    <property type="evidence" value="ECO:0007669"/>
    <property type="project" value="UniProtKB-KW"/>
</dbReference>
<evidence type="ECO:0000256" key="8">
    <source>
        <dbReference type="ARBA" id="ARBA00022917"/>
    </source>
</evidence>
<evidence type="ECO:0000259" key="11">
    <source>
        <dbReference type="Pfam" id="PF08662"/>
    </source>
</evidence>
<organism evidence="12 13">
    <name type="scientific">Cloeon dipterum</name>
    <dbReference type="NCBI Taxonomy" id="197152"/>
    <lineage>
        <taxon>Eukaryota</taxon>
        <taxon>Metazoa</taxon>
        <taxon>Ecdysozoa</taxon>
        <taxon>Arthropoda</taxon>
        <taxon>Hexapoda</taxon>
        <taxon>Insecta</taxon>
        <taxon>Pterygota</taxon>
        <taxon>Palaeoptera</taxon>
        <taxon>Ephemeroptera</taxon>
        <taxon>Pisciforma</taxon>
        <taxon>Baetidae</taxon>
        <taxon>Cloeon</taxon>
    </lineage>
</organism>
<keyword evidence="5" id="KW-0853">WD repeat</keyword>
<dbReference type="InterPro" id="IPR015943">
    <property type="entry name" value="WD40/YVTN_repeat-like_dom_sf"/>
</dbReference>
<evidence type="ECO:0000313" key="13">
    <source>
        <dbReference type="Proteomes" id="UP000494165"/>
    </source>
</evidence>
<comment type="similarity">
    <text evidence="2 9">Belongs to the WD repeat EIF2A family.</text>
</comment>
<dbReference type="Proteomes" id="UP000494165">
    <property type="component" value="Unassembled WGS sequence"/>
</dbReference>
<evidence type="ECO:0000256" key="10">
    <source>
        <dbReference type="SAM" id="MobiDB-lite"/>
    </source>
</evidence>
<dbReference type="GO" id="GO:0000049">
    <property type="term" value="F:tRNA binding"/>
    <property type="evidence" value="ECO:0007669"/>
    <property type="project" value="UniProtKB-UniRule"/>
</dbReference>
<dbReference type="GO" id="GO:0003743">
    <property type="term" value="F:translation initiation factor activity"/>
    <property type="evidence" value="ECO:0007669"/>
    <property type="project" value="UniProtKB-UniRule"/>
</dbReference>
<proteinExistence type="inferred from homology"/>
<dbReference type="InterPro" id="IPR013979">
    <property type="entry name" value="TIF_beta_prop-like"/>
</dbReference>
<keyword evidence="4 9" id="KW-0396">Initiation factor</keyword>
<dbReference type="Pfam" id="PF08662">
    <property type="entry name" value="eIF2A"/>
    <property type="match status" value="1"/>
</dbReference>
<dbReference type="Gene3D" id="2.130.10.10">
    <property type="entry name" value="YVTN repeat-like/Quinoprotein amine dehydrogenase"/>
    <property type="match status" value="2"/>
</dbReference>
<accession>A0A8S1CJQ6</accession>
<comment type="function">
    <text evidence="1 9">Functions in the early steps of protein synthesis of a small number of specific mRNAs. Acts by directing the binding of methionyl-tRNAi to 40S ribosomal subunits. In contrast to the eIF-2 complex, it binds methionyl-tRNAi to 40S subunits in a codon-dependent manner, whereas the eIF-2 complex binds methionyl-tRNAi to 40S subunits in a GTP-dependent manner.</text>
</comment>
<dbReference type="PANTHER" id="PTHR13227:SF0">
    <property type="entry name" value="EUKARYOTIC TRANSLATION INITIATION FACTOR 2A"/>
    <property type="match status" value="1"/>
</dbReference>
<keyword evidence="7 9" id="KW-0810">Translation regulation</keyword>
<dbReference type="SUPFAM" id="SSF82171">
    <property type="entry name" value="DPP6 N-terminal domain-like"/>
    <property type="match status" value="1"/>
</dbReference>
<sequence length="599" mass="66166">MATKTKMATEPVPRIAIRGSTGLLFHNGPPSYELNTEGPKDPSKQCKFMTFSPNGQYFAWTNSAVVKIVAVKEWKLIQEIPRPRVLYLKFSPKGTYLMTWEAFITTPDNPTGSPNMNVYKTDSGQLLKGYVFKKHSGWELQWSDDEKVCGRNSGSDVFFYENGDLEKVACKVGIPKVASFSLSPSSKPHHVVCYIPGKQGQPANGKLFQYPKFDLSQAVASKSFFQAEKLDSFWNAKGTAVLLMTNVDVDSSGASYYGKQSLHFVNTKGDSSMVSLGKEGPVYSVEWSPNSTEFTVVYGYMPAKATVYNAKAEAIFDFGTGPRNVVYYSPLGDLLVLAGFGNLRGGVEVWDTTSNRKQVSNFQAADSTWLSWCPDGQHLATATTAPRLRQGNGFKVWHYSGAMLFERPWNKEEELWEVQWQTFPSNTFKPKPIGQAKVQGIEPAQPQASKEVYRPPLARGKESNFKLHEFEAPKSIRPGYGLPPGVTVVSEPPKGPSKQKKKRDAKKAKAAEEGAGAEEPAPKPAAANPATWLPKGVTEENLQTDDAEKAKKIKNLKKKLQDIAKLKDQASSGKQLELNQSEKIKKEGELVAELKALVL</sequence>
<keyword evidence="13" id="KW-1185">Reference proteome</keyword>
<dbReference type="GO" id="GO:0022627">
    <property type="term" value="C:cytosolic small ribosomal subunit"/>
    <property type="evidence" value="ECO:0007669"/>
    <property type="project" value="TreeGrafter"/>
</dbReference>
<dbReference type="GO" id="GO:0003729">
    <property type="term" value="F:mRNA binding"/>
    <property type="evidence" value="ECO:0007669"/>
    <property type="project" value="TreeGrafter"/>
</dbReference>
<evidence type="ECO:0000313" key="12">
    <source>
        <dbReference type="EMBL" id="CAB3370539.1"/>
    </source>
</evidence>
<protein>
    <recommendedName>
        <fullName evidence="3 9">Eukaryotic translation initiation factor 2A</fullName>
        <shortName evidence="9">eIF-2A</shortName>
    </recommendedName>
</protein>
<feature type="compositionally biased region" description="Low complexity" evidence="10">
    <location>
        <begin position="513"/>
        <end position="530"/>
    </location>
</feature>
<evidence type="ECO:0000256" key="2">
    <source>
        <dbReference type="ARBA" id="ARBA00009573"/>
    </source>
</evidence>
<evidence type="ECO:0000256" key="1">
    <source>
        <dbReference type="ARBA" id="ARBA00003993"/>
    </source>
</evidence>
<dbReference type="EMBL" id="CADEPI010000053">
    <property type="protein sequence ID" value="CAB3370539.1"/>
    <property type="molecule type" value="Genomic_DNA"/>
</dbReference>
<comment type="caution">
    <text evidence="12">The sequence shown here is derived from an EMBL/GenBank/DDBJ whole genome shotgun (WGS) entry which is preliminary data.</text>
</comment>
<feature type="compositionally biased region" description="Basic residues" evidence="10">
    <location>
        <begin position="497"/>
        <end position="506"/>
    </location>
</feature>
<evidence type="ECO:0000256" key="6">
    <source>
        <dbReference type="ARBA" id="ARBA00022737"/>
    </source>
</evidence>
<dbReference type="InterPro" id="IPR011387">
    <property type="entry name" value="TIF2A"/>
</dbReference>
<gene>
    <name evidence="12" type="ORF">CLODIP_2_CD08202</name>
</gene>
<dbReference type="OrthoDB" id="2194683at2759"/>
<dbReference type="GO" id="GO:0043022">
    <property type="term" value="F:ribosome binding"/>
    <property type="evidence" value="ECO:0007669"/>
    <property type="project" value="UniProtKB-UniRule"/>
</dbReference>
<dbReference type="PIRSF" id="PIRSF017222">
    <property type="entry name" value="eIF2A"/>
    <property type="match status" value="1"/>
</dbReference>
<evidence type="ECO:0000256" key="3">
    <source>
        <dbReference type="ARBA" id="ARBA00013819"/>
    </source>
</evidence>
<reference evidence="12 13" key="1">
    <citation type="submission" date="2020-04" db="EMBL/GenBank/DDBJ databases">
        <authorList>
            <person name="Alioto T."/>
            <person name="Alioto T."/>
            <person name="Gomez Garrido J."/>
        </authorList>
    </citation>
    <scope>NUCLEOTIDE SEQUENCE [LARGE SCALE GENOMIC DNA]</scope>
</reference>
<keyword evidence="6" id="KW-0677">Repeat</keyword>
<feature type="region of interest" description="Disordered" evidence="10">
    <location>
        <begin position="474"/>
        <end position="548"/>
    </location>
</feature>
<evidence type="ECO:0000256" key="4">
    <source>
        <dbReference type="ARBA" id="ARBA00022540"/>
    </source>
</evidence>
<name>A0A8S1CJQ6_9INSE</name>
<dbReference type="PANTHER" id="PTHR13227">
    <property type="entry name" value="EUKARYOTIC TRANSLATION INITIATION FACTOR 2A"/>
    <property type="match status" value="1"/>
</dbReference>
<evidence type="ECO:0000256" key="5">
    <source>
        <dbReference type="ARBA" id="ARBA00022574"/>
    </source>
</evidence>
<feature type="domain" description="Translation initiation factor beta propellor-like" evidence="11">
    <location>
        <begin position="222"/>
        <end position="418"/>
    </location>
</feature>
<evidence type="ECO:0000256" key="7">
    <source>
        <dbReference type="ARBA" id="ARBA00022845"/>
    </source>
</evidence>
<keyword evidence="8 9" id="KW-0648">Protein biosynthesis</keyword>
<dbReference type="AlphaFoldDB" id="A0A8S1CJQ6"/>
<evidence type="ECO:0000256" key="9">
    <source>
        <dbReference type="PIRNR" id="PIRNR017222"/>
    </source>
</evidence>